<dbReference type="Proteomes" id="UP000614601">
    <property type="component" value="Unassembled WGS sequence"/>
</dbReference>
<evidence type="ECO:0000256" key="6">
    <source>
        <dbReference type="ARBA" id="ARBA00023157"/>
    </source>
</evidence>
<dbReference type="EMBL" id="CAJFDH010000002">
    <property type="protein sequence ID" value="CAD5209624.1"/>
    <property type="molecule type" value="Genomic_DNA"/>
</dbReference>
<proteinExistence type="inferred from homology"/>
<evidence type="ECO:0000256" key="9">
    <source>
        <dbReference type="SAM" id="SignalP"/>
    </source>
</evidence>
<evidence type="ECO:0000256" key="3">
    <source>
        <dbReference type="ARBA" id="ARBA00012646"/>
    </source>
</evidence>
<comment type="catalytic activity">
    <reaction evidence="1">
        <text>a phosphate monoester + H2O = an alcohol + phosphate</text>
        <dbReference type="Rhea" id="RHEA:15017"/>
        <dbReference type="ChEBI" id="CHEBI:15377"/>
        <dbReference type="ChEBI" id="CHEBI:30879"/>
        <dbReference type="ChEBI" id="CHEBI:43474"/>
        <dbReference type="ChEBI" id="CHEBI:67140"/>
        <dbReference type="EC" id="3.1.3.2"/>
    </reaction>
</comment>
<keyword evidence="7" id="KW-0325">Glycoprotein</keyword>
<keyword evidence="6" id="KW-1015">Disulfide bond</keyword>
<keyword evidence="8" id="KW-1133">Transmembrane helix</keyword>
<organism evidence="10 11">
    <name type="scientific">Bursaphelenchus okinawaensis</name>
    <dbReference type="NCBI Taxonomy" id="465554"/>
    <lineage>
        <taxon>Eukaryota</taxon>
        <taxon>Metazoa</taxon>
        <taxon>Ecdysozoa</taxon>
        <taxon>Nematoda</taxon>
        <taxon>Chromadorea</taxon>
        <taxon>Rhabditida</taxon>
        <taxon>Tylenchina</taxon>
        <taxon>Tylenchomorpha</taxon>
        <taxon>Aphelenchoidea</taxon>
        <taxon>Aphelenchoididae</taxon>
        <taxon>Bursaphelenchus</taxon>
    </lineage>
</organism>
<accession>A0A811K1F8</accession>
<feature type="signal peptide" evidence="9">
    <location>
        <begin position="1"/>
        <end position="17"/>
    </location>
</feature>
<dbReference type="SUPFAM" id="SSF53254">
    <property type="entry name" value="Phosphoglycerate mutase-like"/>
    <property type="match status" value="1"/>
</dbReference>
<dbReference type="OrthoDB" id="258392at2759"/>
<dbReference type="InterPro" id="IPR050645">
    <property type="entry name" value="Histidine_acid_phosphatase"/>
</dbReference>
<gene>
    <name evidence="10" type="ORF">BOKJ2_LOCUS2780</name>
</gene>
<evidence type="ECO:0000256" key="5">
    <source>
        <dbReference type="ARBA" id="ARBA00022801"/>
    </source>
</evidence>
<dbReference type="PROSITE" id="PS00616">
    <property type="entry name" value="HIS_ACID_PHOSPHAT_1"/>
    <property type="match status" value="1"/>
</dbReference>
<evidence type="ECO:0000256" key="2">
    <source>
        <dbReference type="ARBA" id="ARBA00005375"/>
    </source>
</evidence>
<feature type="chain" id="PRO_5036220834" description="acid phosphatase" evidence="9">
    <location>
        <begin position="18"/>
        <end position="441"/>
    </location>
</feature>
<evidence type="ECO:0000256" key="4">
    <source>
        <dbReference type="ARBA" id="ARBA00022729"/>
    </source>
</evidence>
<dbReference type="InterPro" id="IPR029033">
    <property type="entry name" value="His_PPase_superfam"/>
</dbReference>
<dbReference type="GO" id="GO:0003993">
    <property type="term" value="F:acid phosphatase activity"/>
    <property type="evidence" value="ECO:0007669"/>
    <property type="project" value="UniProtKB-EC"/>
</dbReference>
<keyword evidence="8" id="KW-0472">Membrane</keyword>
<name>A0A811K1F8_9BILA</name>
<comment type="similarity">
    <text evidence="2">Belongs to the histidine acid phosphatase family.</text>
</comment>
<reference evidence="10" key="1">
    <citation type="submission" date="2020-09" db="EMBL/GenBank/DDBJ databases">
        <authorList>
            <person name="Kikuchi T."/>
        </authorList>
    </citation>
    <scope>NUCLEOTIDE SEQUENCE</scope>
    <source>
        <strain evidence="10">SH1</strain>
    </source>
</reference>
<dbReference type="PANTHER" id="PTHR11567:SF211">
    <property type="entry name" value="PROSTATIC ACID PHOSPHATASE"/>
    <property type="match status" value="1"/>
</dbReference>
<dbReference type="CDD" id="cd07061">
    <property type="entry name" value="HP_HAP_like"/>
    <property type="match status" value="1"/>
</dbReference>
<evidence type="ECO:0000256" key="7">
    <source>
        <dbReference type="ARBA" id="ARBA00023180"/>
    </source>
</evidence>
<dbReference type="InterPro" id="IPR033379">
    <property type="entry name" value="Acid_Pase_AS"/>
</dbReference>
<dbReference type="EC" id="3.1.3.2" evidence="3"/>
<keyword evidence="11" id="KW-1185">Reference proteome</keyword>
<dbReference type="Gene3D" id="3.40.50.1240">
    <property type="entry name" value="Phosphoglycerate mutase-like"/>
    <property type="match status" value="1"/>
</dbReference>
<comment type="caution">
    <text evidence="10">The sequence shown here is derived from an EMBL/GenBank/DDBJ whole genome shotgun (WGS) entry which is preliminary data.</text>
</comment>
<dbReference type="AlphaFoldDB" id="A0A811K1F8"/>
<dbReference type="Pfam" id="PF00328">
    <property type="entry name" value="His_Phos_2"/>
    <property type="match status" value="1"/>
</dbReference>
<keyword evidence="4 9" id="KW-0732">Signal</keyword>
<dbReference type="Proteomes" id="UP000783686">
    <property type="component" value="Unassembled WGS sequence"/>
</dbReference>
<dbReference type="EMBL" id="CAJFCW020000002">
    <property type="protein sequence ID" value="CAG9089732.1"/>
    <property type="molecule type" value="Genomic_DNA"/>
</dbReference>
<evidence type="ECO:0000256" key="1">
    <source>
        <dbReference type="ARBA" id="ARBA00000032"/>
    </source>
</evidence>
<protein>
    <recommendedName>
        <fullName evidence="3">acid phosphatase</fullName>
        <ecNumber evidence="3">3.1.3.2</ecNumber>
    </recommendedName>
</protein>
<keyword evidence="8" id="KW-0812">Transmembrane</keyword>
<sequence>MLSKTVFGLLCLTCVSAMIPSMFDVPLQHVNSRVSADQGKLVFLQAVWRHGDRAPEYQFPSDTNDWSDIGLGQLTVTGMEDHLTLGDKLRTRYINALGFVGSRYRYDEIYIRSTDVNRTLISALSNMIGFYSTNTANVDYPNATHWPRNFVPIPVHTEQRSTDYIGNVDRDCKRSGALRKLLKETEKYKKLESDNNEFFETVAKIANMSKVDLSNLWMISDDVFITQKYNKSLPDGFTDDVIEKIYDIADETDKALYGMGYGTYKGVDLSIEIPKVKGGPLLWSLIDHMQEKVSCIENKNDKNCHWLNPLKYHVYSAHDTTLSGLFSTFGFNQTDYNKKGLPDYASAFTIELWENDGNYTVTVLYWPPKDKENFQDITHLISGCEEICDLDTFVKRSEIYNTVNPEQLCNDDQFPPQDNSGSMASISVLLMFLAAFISLLN</sequence>
<feature type="transmembrane region" description="Helical" evidence="8">
    <location>
        <begin position="422"/>
        <end position="440"/>
    </location>
</feature>
<keyword evidence="5" id="KW-0378">Hydrolase</keyword>
<evidence type="ECO:0000313" key="11">
    <source>
        <dbReference type="Proteomes" id="UP000614601"/>
    </source>
</evidence>
<evidence type="ECO:0000313" key="10">
    <source>
        <dbReference type="EMBL" id="CAD5209624.1"/>
    </source>
</evidence>
<evidence type="ECO:0000256" key="8">
    <source>
        <dbReference type="SAM" id="Phobius"/>
    </source>
</evidence>
<dbReference type="InterPro" id="IPR000560">
    <property type="entry name" value="His_Pase_clade-2"/>
</dbReference>
<dbReference type="PANTHER" id="PTHR11567">
    <property type="entry name" value="ACID PHOSPHATASE-RELATED"/>
    <property type="match status" value="1"/>
</dbReference>